<reference evidence="1 2" key="1">
    <citation type="submission" date="2024-11" db="EMBL/GenBank/DDBJ databases">
        <title>Adaptive evolution of stress response genes in parasites aligns with host niche diversity.</title>
        <authorList>
            <person name="Hahn C."/>
            <person name="Resl P."/>
        </authorList>
    </citation>
    <scope>NUCLEOTIDE SEQUENCE [LARGE SCALE GENOMIC DNA]</scope>
    <source>
        <strain evidence="1">EGGRZ-B1_66</strain>
        <tissue evidence="1">Body</tissue>
    </source>
</reference>
<name>A0ABD2QES4_9PLAT</name>
<dbReference type="EMBL" id="JBJKFK010000294">
    <property type="protein sequence ID" value="KAL3318044.1"/>
    <property type="molecule type" value="Genomic_DNA"/>
</dbReference>
<sequence length="131" mass="14593">MPVCVVHSRAQSANIQDDHFSDFRYANPSNRPSSIEENCSKFSVATAAAAEEEEELSVTVNLSKSLCLARLSRSHQPEKGLVARMRHKRMPFSEGKAPPLMGDISISISLSGQHERRHNGIYRNLLATYPK</sequence>
<evidence type="ECO:0000313" key="1">
    <source>
        <dbReference type="EMBL" id="KAL3318044.1"/>
    </source>
</evidence>
<proteinExistence type="predicted"/>
<organism evidence="1 2">
    <name type="scientific">Cichlidogyrus casuarinus</name>
    <dbReference type="NCBI Taxonomy" id="1844966"/>
    <lineage>
        <taxon>Eukaryota</taxon>
        <taxon>Metazoa</taxon>
        <taxon>Spiralia</taxon>
        <taxon>Lophotrochozoa</taxon>
        <taxon>Platyhelminthes</taxon>
        <taxon>Monogenea</taxon>
        <taxon>Monopisthocotylea</taxon>
        <taxon>Dactylogyridea</taxon>
        <taxon>Ancyrocephalidae</taxon>
        <taxon>Cichlidogyrus</taxon>
    </lineage>
</organism>
<gene>
    <name evidence="1" type="ORF">Ciccas_003293</name>
</gene>
<keyword evidence="2" id="KW-1185">Reference proteome</keyword>
<evidence type="ECO:0000313" key="2">
    <source>
        <dbReference type="Proteomes" id="UP001626550"/>
    </source>
</evidence>
<comment type="caution">
    <text evidence="1">The sequence shown here is derived from an EMBL/GenBank/DDBJ whole genome shotgun (WGS) entry which is preliminary data.</text>
</comment>
<dbReference type="AlphaFoldDB" id="A0ABD2QES4"/>
<protein>
    <submittedName>
        <fullName evidence="1">Uncharacterized protein</fullName>
    </submittedName>
</protein>
<accession>A0ABD2QES4</accession>
<dbReference type="Proteomes" id="UP001626550">
    <property type="component" value="Unassembled WGS sequence"/>
</dbReference>